<reference evidence="1 2" key="1">
    <citation type="submission" date="2019-05" db="EMBL/GenBank/DDBJ databases">
        <title>Arcobacter sp. nov., isolated from sea sediment.</title>
        <authorList>
            <person name="Kim W."/>
        </authorList>
    </citation>
    <scope>NUCLEOTIDE SEQUENCE [LARGE SCALE GENOMIC DNA]</scope>
    <source>
        <strain evidence="1 2">CAU 1517</strain>
    </source>
</reference>
<gene>
    <name evidence="1" type="ORF">FDK22_15115</name>
</gene>
<dbReference type="SUPFAM" id="SSF53383">
    <property type="entry name" value="PLP-dependent transferases"/>
    <property type="match status" value="1"/>
</dbReference>
<dbReference type="InterPro" id="IPR015424">
    <property type="entry name" value="PyrdxlP-dep_Trfase"/>
</dbReference>
<evidence type="ECO:0000313" key="1">
    <source>
        <dbReference type="EMBL" id="TLP35574.1"/>
    </source>
</evidence>
<dbReference type="OrthoDB" id="5343166at2"/>
<dbReference type="Gene3D" id="3.90.1150.10">
    <property type="entry name" value="Aspartate Aminotransferase, domain 1"/>
    <property type="match status" value="1"/>
</dbReference>
<accession>A0A5R8XXE3</accession>
<dbReference type="EMBL" id="VANU01000008">
    <property type="protein sequence ID" value="TLP35574.1"/>
    <property type="molecule type" value="Genomic_DNA"/>
</dbReference>
<dbReference type="RefSeq" id="WP_138153822.1">
    <property type="nucleotide sequence ID" value="NZ_VANU01000008.1"/>
</dbReference>
<protein>
    <submittedName>
        <fullName evidence="1">Cysteine desulfurase</fullName>
    </submittedName>
</protein>
<keyword evidence="2" id="KW-1185">Reference proteome</keyword>
<sequence>MIKLNSLQFSNVLPLEYDIDQTINPLKNNEIIENKINEFSSKFGFENLKTFKFNKDGFISLMLSLKGKISVSVGESEAIVQAANFLIEKGFEIDLIPLTKEGFVDLSKLSKCDYIFCSSYVMDTYIKTNLDVVKEKTQATIISNISATLSNHGSDIVLLDAYKLTGYSLDSIILYNDEFEQSVISEISTISIYQIEKNIKKINYEKNIKDRFLETLNGEFNTNIFYFVNPKDTLEYTLHFGLKGIKAREIIRTLALENILVTNGEGCSLGFSKPSRIIQEMTYTESESRWVLSLDFSEYLDDETILNVVKKISKKYRQILLLNS</sequence>
<dbReference type="AlphaFoldDB" id="A0A5R8XXE3"/>
<dbReference type="InterPro" id="IPR015422">
    <property type="entry name" value="PyrdxlP-dep_Trfase_small"/>
</dbReference>
<evidence type="ECO:0000313" key="2">
    <source>
        <dbReference type="Proteomes" id="UP000308901"/>
    </source>
</evidence>
<organism evidence="1 2">
    <name type="scientific">Arcobacter arenosus</name>
    <dbReference type="NCBI Taxonomy" id="2576037"/>
    <lineage>
        <taxon>Bacteria</taxon>
        <taxon>Pseudomonadati</taxon>
        <taxon>Campylobacterota</taxon>
        <taxon>Epsilonproteobacteria</taxon>
        <taxon>Campylobacterales</taxon>
        <taxon>Arcobacteraceae</taxon>
        <taxon>Arcobacter</taxon>
    </lineage>
</organism>
<proteinExistence type="predicted"/>
<name>A0A5R8XXE3_9BACT</name>
<comment type="caution">
    <text evidence="1">The sequence shown here is derived from an EMBL/GenBank/DDBJ whole genome shotgun (WGS) entry which is preliminary data.</text>
</comment>
<dbReference type="Proteomes" id="UP000308901">
    <property type="component" value="Unassembled WGS sequence"/>
</dbReference>